<dbReference type="PANTHER" id="PTHR45008:SF1">
    <property type="entry name" value="PTS SYSTEM GLUCOSE-SPECIFIC EIIA COMPONENT"/>
    <property type="match status" value="1"/>
</dbReference>
<evidence type="ECO:0000256" key="1">
    <source>
        <dbReference type="ARBA" id="ARBA00004496"/>
    </source>
</evidence>
<dbReference type="InterPro" id="IPR011055">
    <property type="entry name" value="Dup_hybrid_motif"/>
</dbReference>
<dbReference type="InterPro" id="IPR050890">
    <property type="entry name" value="PTS_EIIA_component"/>
</dbReference>
<keyword evidence="9" id="KW-1185">Reference proteome</keyword>
<proteinExistence type="predicted"/>
<dbReference type="AlphaFoldDB" id="A0A0U1NVL5"/>
<name>A0A0U1NVL5_9BACI</name>
<dbReference type="GO" id="GO:0005737">
    <property type="term" value="C:cytoplasm"/>
    <property type="evidence" value="ECO:0007669"/>
    <property type="project" value="UniProtKB-SubCell"/>
</dbReference>
<dbReference type="GO" id="GO:0016301">
    <property type="term" value="F:kinase activity"/>
    <property type="evidence" value="ECO:0007669"/>
    <property type="project" value="UniProtKB-KW"/>
</dbReference>
<dbReference type="PROSITE" id="PS51093">
    <property type="entry name" value="PTS_EIIA_TYPE_1"/>
    <property type="match status" value="1"/>
</dbReference>
<feature type="domain" description="PTS EIIA type-1" evidence="7">
    <location>
        <begin position="29"/>
        <end position="133"/>
    </location>
</feature>
<dbReference type="NCBIfam" id="TIGR00830">
    <property type="entry name" value="PTBA"/>
    <property type="match status" value="1"/>
</dbReference>
<dbReference type="InterPro" id="IPR001127">
    <property type="entry name" value="PTS_EIIA_1_perm"/>
</dbReference>
<dbReference type="Gene3D" id="2.70.70.10">
    <property type="entry name" value="Glucose Permease (Domain IIA)"/>
    <property type="match status" value="1"/>
</dbReference>
<dbReference type="STRING" id="1499688.BN000_01706"/>
<evidence type="ECO:0000313" key="8">
    <source>
        <dbReference type="EMBL" id="CRK81792.1"/>
    </source>
</evidence>
<evidence type="ECO:0000256" key="5">
    <source>
        <dbReference type="ARBA" id="ARBA00022683"/>
    </source>
</evidence>
<dbReference type="EMBL" id="CVRB01000002">
    <property type="protein sequence ID" value="CRK81792.1"/>
    <property type="molecule type" value="Genomic_DNA"/>
</dbReference>
<dbReference type="Pfam" id="PF00358">
    <property type="entry name" value="PTS_EIIA_1"/>
    <property type="match status" value="1"/>
</dbReference>
<comment type="subcellular location">
    <subcellularLocation>
        <location evidence="1">Cytoplasm</location>
    </subcellularLocation>
</comment>
<dbReference type="OrthoDB" id="92465at2"/>
<dbReference type="PANTHER" id="PTHR45008">
    <property type="entry name" value="PTS SYSTEM GLUCOSE-SPECIFIC EIIA COMPONENT"/>
    <property type="match status" value="1"/>
</dbReference>
<organism evidence="8 9">
    <name type="scientific">Neobacillus massiliamazoniensis</name>
    <dbReference type="NCBI Taxonomy" id="1499688"/>
    <lineage>
        <taxon>Bacteria</taxon>
        <taxon>Bacillati</taxon>
        <taxon>Bacillota</taxon>
        <taxon>Bacilli</taxon>
        <taxon>Bacillales</taxon>
        <taxon>Bacillaceae</taxon>
        <taxon>Neobacillus</taxon>
    </lineage>
</organism>
<evidence type="ECO:0000256" key="4">
    <source>
        <dbReference type="ARBA" id="ARBA00022679"/>
    </source>
</evidence>
<dbReference type="Proteomes" id="UP000199087">
    <property type="component" value="Unassembled WGS sequence"/>
</dbReference>
<evidence type="ECO:0000313" key="9">
    <source>
        <dbReference type="Proteomes" id="UP000199087"/>
    </source>
</evidence>
<keyword evidence="5" id="KW-0598">Phosphotransferase system</keyword>
<keyword evidence="3" id="KW-0762">Sugar transport</keyword>
<keyword evidence="4" id="KW-0808">Transferase</keyword>
<evidence type="ECO:0000256" key="3">
    <source>
        <dbReference type="ARBA" id="ARBA00022597"/>
    </source>
</evidence>
<dbReference type="RefSeq" id="WP_090633330.1">
    <property type="nucleotide sequence ID" value="NZ_CVRB01000002.1"/>
</dbReference>
<keyword evidence="2" id="KW-0813">Transport</keyword>
<dbReference type="SUPFAM" id="SSF51261">
    <property type="entry name" value="Duplicated hybrid motif"/>
    <property type="match status" value="1"/>
</dbReference>
<gene>
    <name evidence="8" type="ORF">BN000_01706</name>
</gene>
<evidence type="ECO:0000256" key="6">
    <source>
        <dbReference type="ARBA" id="ARBA00022777"/>
    </source>
</evidence>
<accession>A0A0U1NVL5</accession>
<evidence type="ECO:0000259" key="7">
    <source>
        <dbReference type="PROSITE" id="PS51093"/>
    </source>
</evidence>
<reference evidence="9" key="1">
    <citation type="submission" date="2015-05" db="EMBL/GenBank/DDBJ databases">
        <authorList>
            <person name="Urmite Genomes"/>
        </authorList>
    </citation>
    <scope>NUCLEOTIDE SEQUENCE [LARGE SCALE GENOMIC DNA]</scope>
    <source>
        <strain evidence="9">LF1</strain>
    </source>
</reference>
<evidence type="ECO:0000256" key="2">
    <source>
        <dbReference type="ARBA" id="ARBA00022448"/>
    </source>
</evidence>
<sequence length="162" mass="17368">MFKNLFKKAKLQVYSPANGELIPIENVPDPVFSEKMMGEGIAVIPTEGTIHAPVNGTIIQVAPTKHAVGILAEDGTEILIHIGLETVSLKGEGFNVCVQTGDKITVGQILVEVDLEYIRTHAKSIVTPIVITNSNEGTKKYTVSEEKEGIAGKTVIMTAEAK</sequence>
<dbReference type="GO" id="GO:0009401">
    <property type="term" value="P:phosphoenolpyruvate-dependent sugar phosphotransferase system"/>
    <property type="evidence" value="ECO:0007669"/>
    <property type="project" value="UniProtKB-KW"/>
</dbReference>
<protein>
    <submittedName>
        <fullName evidence="8">PTS system glucose subfamily transporter subunit IIA</fullName>
    </submittedName>
</protein>
<keyword evidence="6" id="KW-0418">Kinase</keyword>
<dbReference type="FunFam" id="2.70.70.10:FF:000001">
    <property type="entry name" value="PTS system glucose-specific IIA component"/>
    <property type="match status" value="1"/>
</dbReference>
<dbReference type="PROSITE" id="PS00371">
    <property type="entry name" value="PTS_EIIA_TYPE_1_HIS"/>
    <property type="match status" value="1"/>
</dbReference>